<dbReference type="Proteomes" id="UP001202248">
    <property type="component" value="Unassembled WGS sequence"/>
</dbReference>
<feature type="transmembrane region" description="Helical" evidence="1">
    <location>
        <begin position="183"/>
        <end position="204"/>
    </location>
</feature>
<gene>
    <name evidence="2" type="ORF">MKP09_17740</name>
</gene>
<name>A0ABS9SMM3_9BACT</name>
<evidence type="ECO:0000313" key="2">
    <source>
        <dbReference type="EMBL" id="MCH5599617.1"/>
    </source>
</evidence>
<keyword evidence="3" id="KW-1185">Reference proteome</keyword>
<evidence type="ECO:0008006" key="4">
    <source>
        <dbReference type="Google" id="ProtNLM"/>
    </source>
</evidence>
<evidence type="ECO:0000256" key="1">
    <source>
        <dbReference type="SAM" id="Phobius"/>
    </source>
</evidence>
<feature type="transmembrane region" description="Helical" evidence="1">
    <location>
        <begin position="74"/>
        <end position="95"/>
    </location>
</feature>
<comment type="caution">
    <text evidence="2">The sequence shown here is derived from an EMBL/GenBank/DDBJ whole genome shotgun (WGS) entry which is preliminary data.</text>
</comment>
<keyword evidence="1" id="KW-0472">Membrane</keyword>
<sequence>MSTKLFITSEGLQQAEENPENRVNPVLKALANFLSYLFHPVFVPLYVIAFILFVEPFLFVGASAQEKILTLGRAFINYTFFPLISVLLLKGLNLISSIKLKERKDRIVPFIVCNIWYFWIWYVWRGLPGVPHHLVVFSLGVFLASSMGLLANIYLKISMHAIALGTATAFLCLLTFDPSSSNITIYLALAIFITGIVGSSRLILSEHTPREYYMGLGVGVLAVLVANLVA</sequence>
<proteinExistence type="predicted"/>
<feature type="transmembrane region" description="Helical" evidence="1">
    <location>
        <begin position="211"/>
        <end position="229"/>
    </location>
</feature>
<keyword evidence="1" id="KW-1133">Transmembrane helix</keyword>
<dbReference type="EMBL" id="JAKWBL010000004">
    <property type="protein sequence ID" value="MCH5599617.1"/>
    <property type="molecule type" value="Genomic_DNA"/>
</dbReference>
<accession>A0ABS9SMM3</accession>
<protein>
    <recommendedName>
        <fullName evidence="4">Phosphatase PAP2 family protein</fullName>
    </recommendedName>
</protein>
<evidence type="ECO:0000313" key="3">
    <source>
        <dbReference type="Proteomes" id="UP001202248"/>
    </source>
</evidence>
<feature type="transmembrane region" description="Helical" evidence="1">
    <location>
        <begin position="157"/>
        <end position="177"/>
    </location>
</feature>
<reference evidence="2 3" key="1">
    <citation type="submission" date="2022-02" db="EMBL/GenBank/DDBJ databases">
        <authorList>
            <person name="Min J."/>
        </authorList>
    </citation>
    <scope>NUCLEOTIDE SEQUENCE [LARGE SCALE GENOMIC DNA]</scope>
    <source>
        <strain evidence="2 3">GR10-1</strain>
    </source>
</reference>
<feature type="transmembrane region" description="Helical" evidence="1">
    <location>
        <begin position="33"/>
        <end position="54"/>
    </location>
</feature>
<organism evidence="2 3">
    <name type="scientific">Niabella ginsengisoli</name>
    <dbReference type="NCBI Taxonomy" id="522298"/>
    <lineage>
        <taxon>Bacteria</taxon>
        <taxon>Pseudomonadati</taxon>
        <taxon>Bacteroidota</taxon>
        <taxon>Chitinophagia</taxon>
        <taxon>Chitinophagales</taxon>
        <taxon>Chitinophagaceae</taxon>
        <taxon>Niabella</taxon>
    </lineage>
</organism>
<feature type="transmembrane region" description="Helical" evidence="1">
    <location>
        <begin position="130"/>
        <end position="150"/>
    </location>
</feature>
<dbReference type="RefSeq" id="WP_240831657.1">
    <property type="nucleotide sequence ID" value="NZ_JAKWBL010000004.1"/>
</dbReference>
<keyword evidence="1" id="KW-0812">Transmembrane</keyword>
<feature type="transmembrane region" description="Helical" evidence="1">
    <location>
        <begin position="107"/>
        <end position="124"/>
    </location>
</feature>